<protein>
    <recommendedName>
        <fullName evidence="3">DUF4283 domain-containing protein</fullName>
    </recommendedName>
</protein>
<name>A0ABR1ZRP5_9ROSI</name>
<dbReference type="PANTHER" id="PTHR31286:SF99">
    <property type="entry name" value="DUF4283 DOMAIN-CONTAINING PROTEIN"/>
    <property type="match status" value="1"/>
</dbReference>
<evidence type="ECO:0000313" key="2">
    <source>
        <dbReference type="Proteomes" id="UP001396334"/>
    </source>
</evidence>
<sequence length="209" mass="23568">MDVLLYGKPSGKPPKDILMLSSSSSRERPGSPIADVDQNVVKKGCVGGSLNMSKVVKWRDMRDYEHVLTEGPWKIYGSYLTIQPWSKSFSTSEKHPTHMVVWVHLPGLPYKYYSKELFHLIATVVGKVIKVDYNTSISERGKFVRIVVDLYKPFFTICGKHAEASNDMVNMVNSSLGMNTSLEACVNVDNLYGPWMVVDNHRRRQGLVA</sequence>
<dbReference type="EMBL" id="JBBPBN010000666">
    <property type="protein sequence ID" value="KAK8483367.1"/>
    <property type="molecule type" value="Genomic_DNA"/>
</dbReference>
<dbReference type="InterPro" id="IPR040256">
    <property type="entry name" value="At4g02000-like"/>
</dbReference>
<keyword evidence="2" id="KW-1185">Reference proteome</keyword>
<proteinExistence type="predicted"/>
<evidence type="ECO:0008006" key="3">
    <source>
        <dbReference type="Google" id="ProtNLM"/>
    </source>
</evidence>
<gene>
    <name evidence="1" type="ORF">V6N11_024158</name>
</gene>
<evidence type="ECO:0000313" key="1">
    <source>
        <dbReference type="EMBL" id="KAK8483367.1"/>
    </source>
</evidence>
<reference evidence="1 2" key="1">
    <citation type="journal article" date="2024" name="G3 (Bethesda)">
        <title>Genome assembly of Hibiscus sabdariffa L. provides insights into metabolisms of medicinal natural products.</title>
        <authorList>
            <person name="Kim T."/>
        </authorList>
    </citation>
    <scope>NUCLEOTIDE SEQUENCE [LARGE SCALE GENOMIC DNA]</scope>
    <source>
        <strain evidence="1">TK-2024</strain>
        <tissue evidence="1">Old leaves</tissue>
    </source>
</reference>
<accession>A0ABR1ZRP5</accession>
<dbReference type="PANTHER" id="PTHR31286">
    <property type="entry name" value="GLYCINE-RICH CELL WALL STRUCTURAL PROTEIN 1.8-LIKE"/>
    <property type="match status" value="1"/>
</dbReference>
<dbReference type="Proteomes" id="UP001396334">
    <property type="component" value="Unassembled WGS sequence"/>
</dbReference>
<organism evidence="1 2">
    <name type="scientific">Hibiscus sabdariffa</name>
    <name type="common">roselle</name>
    <dbReference type="NCBI Taxonomy" id="183260"/>
    <lineage>
        <taxon>Eukaryota</taxon>
        <taxon>Viridiplantae</taxon>
        <taxon>Streptophyta</taxon>
        <taxon>Embryophyta</taxon>
        <taxon>Tracheophyta</taxon>
        <taxon>Spermatophyta</taxon>
        <taxon>Magnoliopsida</taxon>
        <taxon>eudicotyledons</taxon>
        <taxon>Gunneridae</taxon>
        <taxon>Pentapetalae</taxon>
        <taxon>rosids</taxon>
        <taxon>malvids</taxon>
        <taxon>Malvales</taxon>
        <taxon>Malvaceae</taxon>
        <taxon>Malvoideae</taxon>
        <taxon>Hibiscus</taxon>
    </lineage>
</organism>
<comment type="caution">
    <text evidence="1">The sequence shown here is derived from an EMBL/GenBank/DDBJ whole genome shotgun (WGS) entry which is preliminary data.</text>
</comment>